<reference evidence="3" key="1">
    <citation type="submission" date="2021-01" db="EMBL/GenBank/DDBJ databases">
        <title>Adiantum capillus-veneris genome.</title>
        <authorList>
            <person name="Fang Y."/>
            <person name="Liao Q."/>
        </authorList>
    </citation>
    <scope>NUCLEOTIDE SEQUENCE</scope>
    <source>
        <strain evidence="3">H3</strain>
        <tissue evidence="3">Leaf</tissue>
    </source>
</reference>
<feature type="repeat" description="PPR" evidence="2">
    <location>
        <begin position="322"/>
        <end position="356"/>
    </location>
</feature>
<feature type="repeat" description="PPR" evidence="2">
    <location>
        <begin position="626"/>
        <end position="660"/>
    </location>
</feature>
<evidence type="ECO:0000256" key="2">
    <source>
        <dbReference type="PROSITE-ProRule" id="PRU00708"/>
    </source>
</evidence>
<sequence length="995" mass="109515">MRPFPPKWPSAGASPLMSSMAMSLEARTGWSIPTQHRRVLPLIPQNCFFPLNPTTCARVIWDVCALHAHQCVVVHSWWYSHRGLTVCGQQPISCVPLLSSRREGVVALPWSLAANSCIGDYAHGAYTSLSRLKHCHFISSEVDKQRLQATSEHADVIGCATLLQQLQILRDLPTLRLLHRHIIIQAIERENNLERLLLYAYSKAGVAMDVLGLFLGLNEPDLASWNFVIGSCAKHGERAASFQLFAHVQSQGYLPDQFLFASILSACCFEGDLRIGKQFHACIIASNFADDMVVVTALVSMYGKCCSLDRANMAFVSIQRQDVVSWNAIITAHMQHGDGRDAIQLHEIMHNEGFIPNKVTFTSVLSACANVGAVTKGAQLHAQFIGTGSKLNVIMVTSLVNMYSKCGRVLAARHLFDSILKEDAIIWNAMISGYSQNGHGNEALEIFEQMRRENVKPTKATFIATLEACVNERALIHGKQMHMLIKKFGYDSDVMVGTSLLMMYGKCGDLGEAFAVFDKLINRTVVSWNALIACYAQEALGSEILQFFEQMLGEGVIPDKVTYLNLLPVYSSHASVVECKRVHSSIGNSTLELDDNLQAGLVNVYGKLRWMEDVERVIYSCPRSLSVSLWTALIAAWSQIGAYSDALQCFYQMLVEGVLPDKIATISIFTTIASQGSVNRGLHVHACIAGSNLDAEIDVQNALFSMYGKCGSLDAAHTVFARMIIRDAISFRAMIAVFVQFDQFAEAINVFWQMLYEGITPDNTVFAIILNVCGSSGVLTQGLKLHACTFYMGNLDDLLVGSALLSMYACCGCLGSAWRVFESLRVRDVSTWTSMMEACAFHGEGRATLVLFEHLQTGMLTPDRNTITKLLSACSHAGLVNEAASAFHTLSNFSQPELLVDHYNCMIDLLGRVGQLEEAEDMVKRMPTLPNAMSWSSLLSGCRLSSDVRRGEFAALCIMELQPDCVATYISLANMYVAAGSKATVITTDFIENIG</sequence>
<dbReference type="InterPro" id="IPR002885">
    <property type="entry name" value="PPR_rpt"/>
</dbReference>
<dbReference type="InterPro" id="IPR011990">
    <property type="entry name" value="TPR-like_helical_dom_sf"/>
</dbReference>
<dbReference type="Proteomes" id="UP000886520">
    <property type="component" value="Chromosome 10"/>
</dbReference>
<evidence type="ECO:0008006" key="5">
    <source>
        <dbReference type="Google" id="ProtNLM"/>
    </source>
</evidence>
<keyword evidence="4" id="KW-1185">Reference proteome</keyword>
<dbReference type="FunFam" id="1.25.40.10:FF:000031">
    <property type="entry name" value="Pentatricopeptide repeat-containing protein mitochondrial"/>
    <property type="match status" value="2"/>
</dbReference>
<dbReference type="FunFam" id="1.25.40.10:FF:000381">
    <property type="entry name" value="Pentatricopeptide repeat-containing protein"/>
    <property type="match status" value="1"/>
</dbReference>
<dbReference type="GO" id="GO:0003723">
    <property type="term" value="F:RNA binding"/>
    <property type="evidence" value="ECO:0007669"/>
    <property type="project" value="InterPro"/>
</dbReference>
<dbReference type="PANTHER" id="PTHR47926">
    <property type="entry name" value="PENTATRICOPEPTIDE REPEAT-CONTAINING PROTEIN"/>
    <property type="match status" value="1"/>
</dbReference>
<keyword evidence="1" id="KW-0677">Repeat</keyword>
<comment type="caution">
    <text evidence="3">The sequence shown here is derived from an EMBL/GenBank/DDBJ whole genome shotgun (WGS) entry which is preliminary data.</text>
</comment>
<dbReference type="Pfam" id="PF13041">
    <property type="entry name" value="PPR_2"/>
    <property type="match status" value="3"/>
</dbReference>
<proteinExistence type="predicted"/>
<feature type="repeat" description="PPR" evidence="2">
    <location>
        <begin position="221"/>
        <end position="255"/>
    </location>
</feature>
<evidence type="ECO:0000256" key="1">
    <source>
        <dbReference type="ARBA" id="ARBA00022737"/>
    </source>
</evidence>
<evidence type="ECO:0000313" key="4">
    <source>
        <dbReference type="Proteomes" id="UP000886520"/>
    </source>
</evidence>
<organism evidence="3 4">
    <name type="scientific">Adiantum capillus-veneris</name>
    <name type="common">Maidenhair fern</name>
    <dbReference type="NCBI Taxonomy" id="13818"/>
    <lineage>
        <taxon>Eukaryota</taxon>
        <taxon>Viridiplantae</taxon>
        <taxon>Streptophyta</taxon>
        <taxon>Embryophyta</taxon>
        <taxon>Tracheophyta</taxon>
        <taxon>Polypodiopsida</taxon>
        <taxon>Polypodiidae</taxon>
        <taxon>Polypodiales</taxon>
        <taxon>Pteridineae</taxon>
        <taxon>Pteridaceae</taxon>
        <taxon>Vittarioideae</taxon>
        <taxon>Adiantum</taxon>
    </lineage>
</organism>
<dbReference type="EMBL" id="JABFUD020000010">
    <property type="protein sequence ID" value="KAI5075035.1"/>
    <property type="molecule type" value="Genomic_DNA"/>
</dbReference>
<dbReference type="PROSITE" id="PS51375">
    <property type="entry name" value="PPR"/>
    <property type="match status" value="6"/>
</dbReference>
<evidence type="ECO:0000313" key="3">
    <source>
        <dbReference type="EMBL" id="KAI5075035.1"/>
    </source>
</evidence>
<dbReference type="Gene3D" id="1.25.40.10">
    <property type="entry name" value="Tetratricopeptide repeat domain"/>
    <property type="match status" value="7"/>
</dbReference>
<dbReference type="AlphaFoldDB" id="A0A9D4UWD8"/>
<dbReference type="FunFam" id="1.25.40.10:FF:000345">
    <property type="entry name" value="Pentatricopeptide repeat-containing protein"/>
    <property type="match status" value="1"/>
</dbReference>
<dbReference type="FunFam" id="1.25.40.10:FF:000285">
    <property type="entry name" value="Pentatricopeptide repeat-containing protein, chloroplastic"/>
    <property type="match status" value="1"/>
</dbReference>
<feature type="repeat" description="PPR" evidence="2">
    <location>
        <begin position="524"/>
        <end position="558"/>
    </location>
</feature>
<name>A0A9D4UWD8_ADICA</name>
<dbReference type="OrthoDB" id="185373at2759"/>
<dbReference type="InterPro" id="IPR046960">
    <property type="entry name" value="PPR_At4g14850-like_plant"/>
</dbReference>
<dbReference type="GO" id="GO:0009451">
    <property type="term" value="P:RNA modification"/>
    <property type="evidence" value="ECO:0007669"/>
    <property type="project" value="InterPro"/>
</dbReference>
<accession>A0A9D4UWD8</accession>
<gene>
    <name evidence="3" type="ORF">GOP47_0010996</name>
</gene>
<feature type="repeat" description="PPR" evidence="2">
    <location>
        <begin position="423"/>
        <end position="457"/>
    </location>
</feature>
<protein>
    <recommendedName>
        <fullName evidence="5">Pentatricopeptide repeat-containing protein</fullName>
    </recommendedName>
</protein>
<feature type="repeat" description="PPR" evidence="2">
    <location>
        <begin position="727"/>
        <end position="761"/>
    </location>
</feature>
<dbReference type="NCBIfam" id="TIGR00756">
    <property type="entry name" value="PPR"/>
    <property type="match status" value="4"/>
</dbReference>
<dbReference type="Pfam" id="PF01535">
    <property type="entry name" value="PPR"/>
    <property type="match status" value="6"/>
</dbReference>